<evidence type="ECO:0000256" key="6">
    <source>
        <dbReference type="ARBA" id="ARBA00022490"/>
    </source>
</evidence>
<evidence type="ECO:0000256" key="5">
    <source>
        <dbReference type="ARBA" id="ARBA00015162"/>
    </source>
</evidence>
<dbReference type="Proteomes" id="UP001219525">
    <property type="component" value="Unassembled WGS sequence"/>
</dbReference>
<dbReference type="InterPro" id="IPR039024">
    <property type="entry name" value="RTC4"/>
</dbReference>
<comment type="similarity">
    <text evidence="4">Belongs to the RTC4 family.</text>
</comment>
<accession>A0AAD6YKN2</accession>
<dbReference type="PANTHER" id="PTHR41391:SF1">
    <property type="entry name" value="RESTRICTION OF TELOMERE CAPPING PROTEIN 4"/>
    <property type="match status" value="1"/>
</dbReference>
<gene>
    <name evidence="9" type="ORF">GGX14DRAFT_353460</name>
</gene>
<evidence type="ECO:0000313" key="9">
    <source>
        <dbReference type="EMBL" id="KAJ7221443.1"/>
    </source>
</evidence>
<protein>
    <recommendedName>
        <fullName evidence="5">Restriction of telomere capping protein 4</fullName>
    </recommendedName>
</protein>
<evidence type="ECO:0000256" key="2">
    <source>
        <dbReference type="ARBA" id="ARBA00004123"/>
    </source>
</evidence>
<keyword evidence="7" id="KW-0539">Nucleus</keyword>
<evidence type="ECO:0000313" key="10">
    <source>
        <dbReference type="Proteomes" id="UP001219525"/>
    </source>
</evidence>
<evidence type="ECO:0000256" key="7">
    <source>
        <dbReference type="ARBA" id="ARBA00023242"/>
    </source>
</evidence>
<comment type="subcellular location">
    <subcellularLocation>
        <location evidence="3">Cytoplasm</location>
    </subcellularLocation>
    <subcellularLocation>
        <location evidence="2">Nucleus</location>
    </subcellularLocation>
</comment>
<reference evidence="9" key="1">
    <citation type="submission" date="2023-03" db="EMBL/GenBank/DDBJ databases">
        <title>Massive genome expansion in bonnet fungi (Mycena s.s.) driven by repeated elements and novel gene families across ecological guilds.</title>
        <authorList>
            <consortium name="Lawrence Berkeley National Laboratory"/>
            <person name="Harder C.B."/>
            <person name="Miyauchi S."/>
            <person name="Viragh M."/>
            <person name="Kuo A."/>
            <person name="Thoen E."/>
            <person name="Andreopoulos B."/>
            <person name="Lu D."/>
            <person name="Skrede I."/>
            <person name="Drula E."/>
            <person name="Henrissat B."/>
            <person name="Morin E."/>
            <person name="Kohler A."/>
            <person name="Barry K."/>
            <person name="LaButti K."/>
            <person name="Morin E."/>
            <person name="Salamov A."/>
            <person name="Lipzen A."/>
            <person name="Mereny Z."/>
            <person name="Hegedus B."/>
            <person name="Baldrian P."/>
            <person name="Stursova M."/>
            <person name="Weitz H."/>
            <person name="Taylor A."/>
            <person name="Grigoriev I.V."/>
            <person name="Nagy L.G."/>
            <person name="Martin F."/>
            <person name="Kauserud H."/>
        </authorList>
    </citation>
    <scope>NUCLEOTIDE SEQUENCE</scope>
    <source>
        <strain evidence="9">9144</strain>
    </source>
</reference>
<sequence length="267" mass="29801">SPYIDPETICPYCDSVLPANPSPQLFDLLRTTFPKSTTDVRPTNPLGRKAPTITFAAVCQRHILESNILPQARAEGWPTEIEWNGLEARIVKMKADLNGILADRGSPILYNQNTPTTEKAMDTAIDGPRMRCVFWRELVVQWESSGLRTAAIGQFATFEKMQPGYYGEAGLVIIHESLCRLFPPDTVDANLIRPLSLLEFVGCILVPEVAMRLIAEDMFLDLNAVDDQKEAVRVLRASASYGVAMFPDCDSEMDLEEDEEDSESEEE</sequence>
<evidence type="ECO:0000256" key="1">
    <source>
        <dbReference type="ARBA" id="ARBA00002738"/>
    </source>
</evidence>
<dbReference type="GO" id="GO:0005737">
    <property type="term" value="C:cytoplasm"/>
    <property type="evidence" value="ECO:0007669"/>
    <property type="project" value="UniProtKB-SubCell"/>
</dbReference>
<evidence type="ECO:0000256" key="3">
    <source>
        <dbReference type="ARBA" id="ARBA00004496"/>
    </source>
</evidence>
<comment type="function">
    <text evidence="1">May be involved in a process influencing telomere capping.</text>
</comment>
<dbReference type="PANTHER" id="PTHR41391">
    <property type="entry name" value="RESTRICTION OF TELOMERE CAPPING PROTEIN 4"/>
    <property type="match status" value="1"/>
</dbReference>
<dbReference type="AlphaFoldDB" id="A0AAD6YKN2"/>
<organism evidence="9 10">
    <name type="scientific">Mycena pura</name>
    <dbReference type="NCBI Taxonomy" id="153505"/>
    <lineage>
        <taxon>Eukaryota</taxon>
        <taxon>Fungi</taxon>
        <taxon>Dikarya</taxon>
        <taxon>Basidiomycota</taxon>
        <taxon>Agaricomycotina</taxon>
        <taxon>Agaricomycetes</taxon>
        <taxon>Agaricomycetidae</taxon>
        <taxon>Agaricales</taxon>
        <taxon>Marasmiineae</taxon>
        <taxon>Mycenaceae</taxon>
        <taxon>Mycena</taxon>
    </lineage>
</organism>
<dbReference type="GO" id="GO:0005634">
    <property type="term" value="C:nucleus"/>
    <property type="evidence" value="ECO:0007669"/>
    <property type="project" value="UniProtKB-SubCell"/>
</dbReference>
<proteinExistence type="inferred from homology"/>
<dbReference type="EMBL" id="JARJCW010000008">
    <property type="protein sequence ID" value="KAJ7221443.1"/>
    <property type="molecule type" value="Genomic_DNA"/>
</dbReference>
<keyword evidence="10" id="KW-1185">Reference proteome</keyword>
<name>A0AAD6YKN2_9AGAR</name>
<dbReference type="SMART" id="SM01312">
    <property type="entry name" value="RTC4"/>
    <property type="match status" value="1"/>
</dbReference>
<feature type="domain" description="Restriction of telomere capping protein 4 C-terminal" evidence="8">
    <location>
        <begin position="100"/>
        <end position="248"/>
    </location>
</feature>
<evidence type="ECO:0000259" key="8">
    <source>
        <dbReference type="SMART" id="SM01312"/>
    </source>
</evidence>
<comment type="caution">
    <text evidence="9">The sequence shown here is derived from an EMBL/GenBank/DDBJ whole genome shotgun (WGS) entry which is preliminary data.</text>
</comment>
<dbReference type="InterPro" id="IPR028094">
    <property type="entry name" value="RTC4_C"/>
</dbReference>
<feature type="non-terminal residue" evidence="9">
    <location>
        <position position="267"/>
    </location>
</feature>
<dbReference type="Pfam" id="PF14474">
    <property type="entry name" value="RTC4"/>
    <property type="match status" value="1"/>
</dbReference>
<keyword evidence="6" id="KW-0963">Cytoplasm</keyword>
<evidence type="ECO:0000256" key="4">
    <source>
        <dbReference type="ARBA" id="ARBA00009461"/>
    </source>
</evidence>